<sequence length="406" mass="46797">MKRLFWAFAVITFSLLACSNENEGASFPDENENNAETKTPEEIWAAASDSCISVLIDQFMDKEKGTFWAAVQNKLPGRTQYLYWQQAHAMDVLVYAYERIKDKDPERAATYENYFKLWFENHANNWYDWRGQGDETGFLNEFIDDMAWISSTMLHMTEATGDDTYFNMAKKIYDTHMVTQGKEDEKGWALPWKTTSPADKDTRYICTNAPACVVACKLYMKTKEPKYLEDAQKLYDFITANLMLPDGRVEEPPLTYTQGTFAEAARLLYHITEQRSYLKKAETAVVYTISSSRCVDKGLLRNEGSLDADDGLIFKAVFIPYAVNLVLDESTSYRTREEVRNFLLHNAKTLWFEHMNRDLWPEMYCGPYWGNTYSVKSDEKNGTAYMCAHASGASLLENVTRMLSTR</sequence>
<dbReference type="EMBL" id="JARZAK010000003">
    <property type="protein sequence ID" value="MDY7257450.1"/>
    <property type="molecule type" value="Genomic_DNA"/>
</dbReference>
<name>A0ABU5HRE1_9BACE</name>
<evidence type="ECO:0000313" key="3">
    <source>
        <dbReference type="Proteomes" id="UP001292913"/>
    </source>
</evidence>
<dbReference type="PIRSF" id="PIRSF021505">
    <property type="entry name" value="O_gly_hdrol"/>
    <property type="match status" value="1"/>
</dbReference>
<protein>
    <submittedName>
        <fullName evidence="2">Glycoside hydrolase family 76 protein</fullName>
    </submittedName>
</protein>
<comment type="caution">
    <text evidence="2">The sequence shown here is derived from an EMBL/GenBank/DDBJ whole genome shotgun (WGS) entry which is preliminary data.</text>
</comment>
<organism evidence="2 3">
    <name type="scientific">Bacteroides vicugnae</name>
    <dbReference type="NCBI Taxonomy" id="3037989"/>
    <lineage>
        <taxon>Bacteria</taxon>
        <taxon>Pseudomonadati</taxon>
        <taxon>Bacteroidota</taxon>
        <taxon>Bacteroidia</taxon>
        <taxon>Bacteroidales</taxon>
        <taxon>Bacteroidaceae</taxon>
        <taxon>Bacteroides</taxon>
    </lineage>
</organism>
<dbReference type="Pfam" id="PF03663">
    <property type="entry name" value="Glyco_hydro_76"/>
    <property type="match status" value="1"/>
</dbReference>
<dbReference type="GO" id="GO:0016787">
    <property type="term" value="F:hydrolase activity"/>
    <property type="evidence" value="ECO:0007669"/>
    <property type="project" value="UniProtKB-KW"/>
</dbReference>
<evidence type="ECO:0000313" key="2">
    <source>
        <dbReference type="EMBL" id="MDY7257450.1"/>
    </source>
</evidence>
<dbReference type="SUPFAM" id="SSF48208">
    <property type="entry name" value="Six-hairpin glycosidases"/>
    <property type="match status" value="1"/>
</dbReference>
<dbReference type="PANTHER" id="PTHR47791">
    <property type="entry name" value="MEIOTICALLY UP-REGULATED GENE 191 PROTEIN"/>
    <property type="match status" value="1"/>
</dbReference>
<accession>A0ABU5HRE1</accession>
<dbReference type="PROSITE" id="PS51257">
    <property type="entry name" value="PROKAR_LIPOPROTEIN"/>
    <property type="match status" value="1"/>
</dbReference>
<keyword evidence="2" id="KW-0378">Hydrolase</keyword>
<dbReference type="RefSeq" id="WP_322019343.1">
    <property type="nucleotide sequence ID" value="NZ_JARZAK010000003.1"/>
</dbReference>
<dbReference type="InterPro" id="IPR008928">
    <property type="entry name" value="6-hairpin_glycosidase_sf"/>
</dbReference>
<dbReference type="Proteomes" id="UP001292913">
    <property type="component" value="Unassembled WGS sequence"/>
</dbReference>
<feature type="signal peptide" evidence="1">
    <location>
        <begin position="1"/>
        <end position="19"/>
    </location>
</feature>
<reference evidence="2 3" key="1">
    <citation type="submission" date="2023-04" db="EMBL/GenBank/DDBJ databases">
        <title>Bacteroides pacosi sp. nov., isolated from the fecal material of an alpaca.</title>
        <authorList>
            <person name="Miller S."/>
            <person name="Hendry M."/>
            <person name="King J."/>
            <person name="Sankaranarayanan K."/>
            <person name="Lawson P.A."/>
        </authorList>
    </citation>
    <scope>NUCLEOTIDE SEQUENCE [LARGE SCALE GENOMIC DNA]</scope>
    <source>
        <strain evidence="2 3">A2-P53</strain>
    </source>
</reference>
<evidence type="ECO:0000256" key="1">
    <source>
        <dbReference type="SAM" id="SignalP"/>
    </source>
</evidence>
<feature type="chain" id="PRO_5045411822" evidence="1">
    <location>
        <begin position="20"/>
        <end position="406"/>
    </location>
</feature>
<dbReference type="InterPro" id="IPR005198">
    <property type="entry name" value="Glyco_hydro_76"/>
</dbReference>
<proteinExistence type="predicted"/>
<dbReference type="Gene3D" id="1.50.10.20">
    <property type="match status" value="1"/>
</dbReference>
<gene>
    <name evidence="2" type="ORF">QHG74_06950</name>
</gene>
<keyword evidence="3" id="KW-1185">Reference proteome</keyword>
<dbReference type="InterPro" id="IPR014512">
    <property type="entry name" value="O_gly_hydro"/>
</dbReference>
<dbReference type="PANTHER" id="PTHR47791:SF3">
    <property type="entry name" value="MEIOTICALLY UP-REGULATED GENE 191 PROTEIN"/>
    <property type="match status" value="1"/>
</dbReference>
<dbReference type="InterPro" id="IPR053169">
    <property type="entry name" value="MUG_Protein"/>
</dbReference>
<keyword evidence="1" id="KW-0732">Signal</keyword>